<comment type="caution">
    <text evidence="2">The sequence shown here is derived from an EMBL/GenBank/DDBJ whole genome shotgun (WGS) entry which is preliminary data.</text>
</comment>
<dbReference type="InterPro" id="IPR000182">
    <property type="entry name" value="GNAT_dom"/>
</dbReference>
<organism evidence="2 3">
    <name type="scientific">Streptomyces nogalater</name>
    <dbReference type="NCBI Taxonomy" id="38314"/>
    <lineage>
        <taxon>Bacteria</taxon>
        <taxon>Bacillati</taxon>
        <taxon>Actinomycetota</taxon>
        <taxon>Actinomycetes</taxon>
        <taxon>Kitasatosporales</taxon>
        <taxon>Streptomycetaceae</taxon>
        <taxon>Streptomyces</taxon>
    </lineage>
</organism>
<gene>
    <name evidence="2" type="ORF">ACFP3J_23620</name>
</gene>
<dbReference type="Pfam" id="PF00583">
    <property type="entry name" value="Acetyltransf_1"/>
    <property type="match status" value="1"/>
</dbReference>
<dbReference type="CDD" id="cd04301">
    <property type="entry name" value="NAT_SF"/>
    <property type="match status" value="1"/>
</dbReference>
<dbReference type="GO" id="GO:0016746">
    <property type="term" value="F:acyltransferase activity"/>
    <property type="evidence" value="ECO:0007669"/>
    <property type="project" value="UniProtKB-KW"/>
</dbReference>
<feature type="domain" description="N-acetyltransferase" evidence="1">
    <location>
        <begin position="1"/>
        <end position="183"/>
    </location>
</feature>
<evidence type="ECO:0000313" key="3">
    <source>
        <dbReference type="Proteomes" id="UP001596065"/>
    </source>
</evidence>
<keyword evidence="3" id="KW-1185">Reference proteome</keyword>
<dbReference type="SUPFAM" id="SSF55729">
    <property type="entry name" value="Acyl-CoA N-acyltransferases (Nat)"/>
    <property type="match status" value="1"/>
</dbReference>
<dbReference type="RefSeq" id="WP_344352226.1">
    <property type="nucleotide sequence ID" value="NZ_BAAASM010000056.1"/>
</dbReference>
<accession>A0ABW0WJQ9</accession>
<protein>
    <submittedName>
        <fullName evidence="2">GNAT family N-acetyltransferase</fullName>
        <ecNumber evidence="2">2.3.-.-</ecNumber>
    </submittedName>
</protein>
<dbReference type="Proteomes" id="UP001596065">
    <property type="component" value="Unassembled WGS sequence"/>
</dbReference>
<keyword evidence="2" id="KW-0808">Transferase</keyword>
<name>A0ABW0WJQ9_STRNO</name>
<evidence type="ECO:0000313" key="2">
    <source>
        <dbReference type="EMBL" id="MFC5658455.1"/>
    </source>
</evidence>
<dbReference type="Gene3D" id="3.40.630.30">
    <property type="match status" value="1"/>
</dbReference>
<reference evidence="3" key="1">
    <citation type="journal article" date="2019" name="Int. J. Syst. Evol. Microbiol.">
        <title>The Global Catalogue of Microorganisms (GCM) 10K type strain sequencing project: providing services to taxonomists for standard genome sequencing and annotation.</title>
        <authorList>
            <consortium name="The Broad Institute Genomics Platform"/>
            <consortium name="The Broad Institute Genome Sequencing Center for Infectious Disease"/>
            <person name="Wu L."/>
            <person name="Ma J."/>
        </authorList>
    </citation>
    <scope>NUCLEOTIDE SEQUENCE [LARGE SCALE GENOMIC DNA]</scope>
    <source>
        <strain evidence="3">KCTC 5701</strain>
    </source>
</reference>
<evidence type="ECO:0000259" key="1">
    <source>
        <dbReference type="PROSITE" id="PS51186"/>
    </source>
</evidence>
<dbReference type="InterPro" id="IPR016181">
    <property type="entry name" value="Acyl_CoA_acyltransferase"/>
</dbReference>
<dbReference type="EC" id="2.3.-.-" evidence="2"/>
<keyword evidence="2" id="KW-0012">Acyltransferase</keyword>
<dbReference type="EMBL" id="JBHSOE010000045">
    <property type="protein sequence ID" value="MFC5658455.1"/>
    <property type="molecule type" value="Genomic_DNA"/>
</dbReference>
<proteinExistence type="predicted"/>
<sequence length="184" mass="20477">MTIDDISLKHHDGQEAESLLEELCDAYADAYGVEPREEKTAAFRRRAEKQFARPGFALVTARSEGRLVGFVFGYTLPAGDTHWWGGVQPEPTTEFLEETGSRTWVLSEIEVRQAWQGKGTGRALHDAVLGARGEERATLATGPDAAAQPVYESWGWRRVGRIPGDEGDYYSAYDLFVLELPVSR</sequence>
<dbReference type="PROSITE" id="PS51186">
    <property type="entry name" value="GNAT"/>
    <property type="match status" value="1"/>
</dbReference>